<dbReference type="Proteomes" id="UP000831532">
    <property type="component" value="Chromosome"/>
</dbReference>
<evidence type="ECO:0000259" key="1">
    <source>
        <dbReference type="Pfam" id="PF24719"/>
    </source>
</evidence>
<evidence type="ECO:0000313" key="2">
    <source>
        <dbReference type="EMBL" id="UOD32976.1"/>
    </source>
</evidence>
<feature type="domain" description="Imm33-like" evidence="1">
    <location>
        <begin position="14"/>
        <end position="113"/>
    </location>
</feature>
<dbReference type="RefSeq" id="WP_243494004.1">
    <property type="nucleotide sequence ID" value="NZ_CP063361.1"/>
</dbReference>
<gene>
    <name evidence="2" type="ORF">INH39_15820</name>
</gene>
<reference evidence="2 3" key="1">
    <citation type="submission" date="2020-10" db="EMBL/GenBank/DDBJ databases">
        <title>Genome analysis of Massilia species.</title>
        <authorList>
            <person name="Jung D.-H."/>
        </authorList>
    </citation>
    <scope>NUCLEOTIDE SEQUENCE [LARGE SCALE GENOMIC DNA]</scope>
    <source>
        <strain evidence="3">sipir</strain>
    </source>
</reference>
<name>A0ABY4ADV1_9BURK</name>
<organism evidence="2 3">
    <name type="scientific">Massilia violaceinigra</name>
    <dbReference type="NCBI Taxonomy" id="2045208"/>
    <lineage>
        <taxon>Bacteria</taxon>
        <taxon>Pseudomonadati</taxon>
        <taxon>Pseudomonadota</taxon>
        <taxon>Betaproteobacteria</taxon>
        <taxon>Burkholderiales</taxon>
        <taxon>Oxalobacteraceae</taxon>
        <taxon>Telluria group</taxon>
        <taxon>Massilia</taxon>
    </lineage>
</organism>
<sequence length="119" mass="13283">MDAYIGSKATLDRQVEVCEKYGSACVFPDPAMKAGLALGTFHLMPITGVRITPENGVDGWYIFGGEFSEDENFYQPVGQSHIAELLPQVLPYLALAPGYKFMIDNEGYEDVWYEPHTLE</sequence>
<dbReference type="EMBL" id="CP063361">
    <property type="protein sequence ID" value="UOD32976.1"/>
    <property type="molecule type" value="Genomic_DNA"/>
</dbReference>
<keyword evidence="3" id="KW-1185">Reference proteome</keyword>
<evidence type="ECO:0000313" key="3">
    <source>
        <dbReference type="Proteomes" id="UP000831532"/>
    </source>
</evidence>
<proteinExistence type="predicted"/>
<dbReference type="InterPro" id="IPR056509">
    <property type="entry name" value="Imm33-like"/>
</dbReference>
<protein>
    <recommendedName>
        <fullName evidence="1">Imm33-like domain-containing protein</fullName>
    </recommendedName>
</protein>
<accession>A0ABY4ADV1</accession>
<dbReference type="Pfam" id="PF24719">
    <property type="entry name" value="Imm33-like"/>
    <property type="match status" value="1"/>
</dbReference>